<keyword evidence="1" id="KW-1133">Transmembrane helix</keyword>
<dbReference type="Proteomes" id="UP000288943">
    <property type="component" value="Chromosome"/>
</dbReference>
<accession>A0A410X2A1</accession>
<evidence type="ECO:0000313" key="2">
    <source>
        <dbReference type="EMBL" id="QAV20743.1"/>
    </source>
</evidence>
<proteinExistence type="predicted"/>
<gene>
    <name evidence="2" type="ORF">PC41400_24905</name>
</gene>
<dbReference type="EMBL" id="CP026520">
    <property type="protein sequence ID" value="QAV20743.1"/>
    <property type="molecule type" value="Genomic_DNA"/>
</dbReference>
<dbReference type="OrthoDB" id="9914121at2"/>
<reference evidence="2 3" key="1">
    <citation type="submission" date="2018-01" db="EMBL/GenBank/DDBJ databases">
        <title>The whole genome sequencing and assembly of Paenibacillus chitinolyticus KCCM 41400 strain.</title>
        <authorList>
            <person name="Kim J.-Y."/>
            <person name="Park M.-K."/>
            <person name="Lee Y.-J."/>
            <person name="Yi H."/>
            <person name="Bahn Y.-S."/>
            <person name="Kim J.F."/>
            <person name="Lee D.-W."/>
        </authorList>
    </citation>
    <scope>NUCLEOTIDE SEQUENCE [LARGE SCALE GENOMIC DNA]</scope>
    <source>
        <strain evidence="2 3">KCCM 41400</strain>
    </source>
</reference>
<organism evidence="2 3">
    <name type="scientific">Paenibacillus chitinolyticus</name>
    <dbReference type="NCBI Taxonomy" id="79263"/>
    <lineage>
        <taxon>Bacteria</taxon>
        <taxon>Bacillati</taxon>
        <taxon>Bacillota</taxon>
        <taxon>Bacilli</taxon>
        <taxon>Bacillales</taxon>
        <taxon>Paenibacillaceae</taxon>
        <taxon>Paenibacillus</taxon>
    </lineage>
</organism>
<evidence type="ECO:0000313" key="3">
    <source>
        <dbReference type="Proteomes" id="UP000288943"/>
    </source>
</evidence>
<feature type="transmembrane region" description="Helical" evidence="1">
    <location>
        <begin position="27"/>
        <end position="44"/>
    </location>
</feature>
<name>A0A410X2A1_9BACL</name>
<keyword evidence="1" id="KW-0472">Membrane</keyword>
<protein>
    <submittedName>
        <fullName evidence="2">Uncharacterized protein</fullName>
    </submittedName>
</protein>
<dbReference type="AlphaFoldDB" id="A0A410X2A1"/>
<sequence length="62" mass="7169">MKDLIYSVLIAILITIAASYVERPVSFYFFVICLVICFGVGWIVEKISKYISKNKKSKQFKD</sequence>
<dbReference type="KEGG" id="pchi:PC41400_24905"/>
<evidence type="ECO:0000256" key="1">
    <source>
        <dbReference type="SAM" id="Phobius"/>
    </source>
</evidence>
<keyword evidence="1" id="KW-0812">Transmembrane</keyword>